<keyword evidence="7 14" id="KW-0863">Zinc-finger</keyword>
<dbReference type="PROSITE" id="PS00518">
    <property type="entry name" value="ZF_RING_1"/>
    <property type="match status" value="1"/>
</dbReference>
<evidence type="ECO:0000256" key="7">
    <source>
        <dbReference type="ARBA" id="ARBA00022771"/>
    </source>
</evidence>
<evidence type="ECO:0000313" key="20">
    <source>
        <dbReference type="Proteomes" id="UP001306508"/>
    </source>
</evidence>
<keyword evidence="6" id="KW-0227">DNA damage</keyword>
<reference evidence="20" key="1">
    <citation type="submission" date="2023-07" db="EMBL/GenBank/DDBJ databases">
        <title>A draft genome of Kazachstania heterogenica Y-27499.</title>
        <authorList>
            <person name="Donic C."/>
            <person name="Kralova J.S."/>
            <person name="Fidel L."/>
            <person name="Ben-Dor S."/>
            <person name="Jung S."/>
        </authorList>
    </citation>
    <scope>NUCLEOTIDE SEQUENCE [LARGE SCALE GENOMIC DNA]</scope>
    <source>
        <strain evidence="20">Y27499</strain>
    </source>
</reference>
<evidence type="ECO:0000256" key="14">
    <source>
        <dbReference type="PROSITE-ProRule" id="PRU00175"/>
    </source>
</evidence>
<dbReference type="GO" id="GO:0008094">
    <property type="term" value="F:ATP-dependent activity, acting on DNA"/>
    <property type="evidence" value="ECO:0007669"/>
    <property type="project" value="TreeGrafter"/>
</dbReference>
<dbReference type="GO" id="GO:0016818">
    <property type="term" value="F:hydrolase activity, acting on acid anhydrides, in phosphorus-containing anhydrides"/>
    <property type="evidence" value="ECO:0007669"/>
    <property type="project" value="InterPro"/>
</dbReference>
<evidence type="ECO:0000256" key="3">
    <source>
        <dbReference type="ARBA" id="ARBA00013412"/>
    </source>
</evidence>
<name>A0AAN7WFM8_9SACH</name>
<dbReference type="GO" id="GO:0008270">
    <property type="term" value="F:zinc ion binding"/>
    <property type="evidence" value="ECO:0007669"/>
    <property type="project" value="UniProtKB-KW"/>
</dbReference>
<dbReference type="InterPro" id="IPR027417">
    <property type="entry name" value="P-loop_NTPase"/>
</dbReference>
<sequence>MSTKRRFFKDELESSLETTTSFNTSFDNSKSFLFNPVQEQTELNNVKASQKLTTDPKLSLDEHNIQNDADDDNDDNEIEIIEEKQLSPIEIFTHSILEVIPNIKVSIISELFDIFKDSGNDDLLQKALSYYFEHYQTSSPNKSKILHNIPSSPLQVSSFKRKQLVLQETNKRLKFSFSWKRFIGSLQVTAMATRPTTKQLKYGTVLKLVKQNSGITTSKLYDNKGRQKKMMSSYVKIYDPQLNREIGKVPEDVARILYPLLETNEVIFEAILVFCDSKRLSIGDNFVFELDCYLTSNLFENESEFTHTQSSQNITTSCDNDDLTYNFNFHSNNYRKLLNQNFKSSTPDKEEHVESKSRRIALITLFKKLRLNPLTNHEEELIKSRDNNNTVKDGKSDDEIIDLEDEMSFEEFTSQTYENQEANPSGYESEETMSLNQLQRFYNSAQSYELLKNLPETEPPSGLLKLALRPYQKQGLTWMLRREQEYNKAAALDDLEVDNNMMNPLWKQFKWPKDRSWAVNRMKEKSNDNPNSELFFYANLHTGDFSLEKPILKTMIKGGILSDEMGLGKTISALSLVLMCPHDSKMEENELFIADINNRESADVNKVELKKPYASKTTLIVVPMSLLNQWHSEFESINNNPNLRADIYYGGNVSSLKKLLTKTNNPPTVILTTYGIVQNEWSKLFRENRNTNEAILSSNGLFSLEFYRIIIDEGHTIRNRSTITSKAVMDLSSKCKWVLTGTPIINRLDDLFSMVKFLKLEPWCNVNYWKTFVSNPFEEKEFKQAFDVVNSIMEPVLLRRTKQMKDANGELLVKLPPKEIIIKKLKLNKTQKTVYNYFLDIAENSVKTGLARGDLLKKYSTILVHILRLRQICCDVELLGTLDDNDDDISKNTQLLTPNNEIKRFLHNTQKNVENESEKANKGLIVAKLKERYSNIKSLVEKECSICTNEDVDVSKILLTECGHPFCENCLLEYINYQQEKKNELRCPICRFSISQKSMFKPSYNEHSDTLDFISYDTENKPAKLAALIENLQQLQDSSSGEQVIVFSQFSSYLDILERQLKEVFPIDKAKIYKFDGRLSLKERNDILKEFREKDLSRQKILLLSLKAGGVGLNLTCASYAFMMDPWWSPSMEDQAIDRIHRIGQINNVKVLRFIIEDSIEEKMLRIQDQKRSIGEVIDTDQEERRKRRIEEIKSLFQ</sequence>
<evidence type="ECO:0000259" key="16">
    <source>
        <dbReference type="PROSITE" id="PS50089"/>
    </source>
</evidence>
<keyword evidence="4" id="KW-0479">Metal-binding</keyword>
<evidence type="ECO:0000256" key="1">
    <source>
        <dbReference type="ARBA" id="ARBA00004123"/>
    </source>
</evidence>
<dbReference type="SUPFAM" id="SSF52540">
    <property type="entry name" value="P-loop containing nucleoside triphosphate hydrolases"/>
    <property type="match status" value="2"/>
</dbReference>
<keyword evidence="10" id="KW-0862">Zinc</keyword>
<evidence type="ECO:0000256" key="4">
    <source>
        <dbReference type="ARBA" id="ARBA00022723"/>
    </source>
</evidence>
<dbReference type="SUPFAM" id="SSF57850">
    <property type="entry name" value="RING/U-box"/>
    <property type="match status" value="1"/>
</dbReference>
<keyword evidence="13" id="KW-0539">Nucleus</keyword>
<evidence type="ECO:0000256" key="2">
    <source>
        <dbReference type="ARBA" id="ARBA00007025"/>
    </source>
</evidence>
<evidence type="ECO:0000256" key="13">
    <source>
        <dbReference type="ARBA" id="ARBA00023242"/>
    </source>
</evidence>
<dbReference type="PANTHER" id="PTHR45626:SF22">
    <property type="entry name" value="DNA REPAIR PROTEIN RAD5"/>
    <property type="match status" value="1"/>
</dbReference>
<keyword evidence="12" id="KW-0234">DNA repair</keyword>
<dbReference type="InterPro" id="IPR001650">
    <property type="entry name" value="Helicase_C-like"/>
</dbReference>
<dbReference type="Pfam" id="PF00271">
    <property type="entry name" value="Helicase_C"/>
    <property type="match status" value="1"/>
</dbReference>
<dbReference type="CDD" id="cd18008">
    <property type="entry name" value="DEXDc_SHPRH-like"/>
    <property type="match status" value="1"/>
</dbReference>
<dbReference type="Gene3D" id="3.30.40.10">
    <property type="entry name" value="Zinc/RING finger domain, C3HC4 (zinc finger)"/>
    <property type="match status" value="1"/>
</dbReference>
<feature type="domain" description="RING-type" evidence="16">
    <location>
        <begin position="944"/>
        <end position="991"/>
    </location>
</feature>
<evidence type="ECO:0000256" key="12">
    <source>
        <dbReference type="ARBA" id="ARBA00023204"/>
    </source>
</evidence>
<dbReference type="EMBL" id="JAWIZZ010000051">
    <property type="protein sequence ID" value="KAK5778823.1"/>
    <property type="molecule type" value="Genomic_DNA"/>
</dbReference>
<dbReference type="Gene3D" id="3.40.50.10810">
    <property type="entry name" value="Tandem AAA-ATPase domain"/>
    <property type="match status" value="1"/>
</dbReference>
<dbReference type="AlphaFoldDB" id="A0AAN7WFM8"/>
<feature type="region of interest" description="Disordered" evidence="15">
    <location>
        <begin position="57"/>
        <end position="76"/>
    </location>
</feature>
<dbReference type="InterPro" id="IPR014001">
    <property type="entry name" value="Helicase_ATP-bd"/>
</dbReference>
<dbReference type="GO" id="GO:0005634">
    <property type="term" value="C:nucleus"/>
    <property type="evidence" value="ECO:0007669"/>
    <property type="project" value="UniProtKB-SubCell"/>
</dbReference>
<protein>
    <recommendedName>
        <fullName evidence="3">DNA repair protein RAD5</fullName>
    </recommendedName>
</protein>
<feature type="domain" description="Helicase ATP-binding" evidence="17">
    <location>
        <begin position="550"/>
        <end position="761"/>
    </location>
</feature>
<feature type="domain" description="Helicase C-terminal" evidence="18">
    <location>
        <begin position="1024"/>
        <end position="1186"/>
    </location>
</feature>
<dbReference type="SMART" id="SM00490">
    <property type="entry name" value="HELICc"/>
    <property type="match status" value="1"/>
</dbReference>
<dbReference type="PANTHER" id="PTHR45626">
    <property type="entry name" value="TRANSCRIPTION TERMINATION FACTOR 2-RELATED"/>
    <property type="match status" value="1"/>
</dbReference>
<evidence type="ECO:0000256" key="11">
    <source>
        <dbReference type="ARBA" id="ARBA00022840"/>
    </source>
</evidence>
<dbReference type="InterPro" id="IPR018957">
    <property type="entry name" value="Znf_C3HC4_RING-type"/>
</dbReference>
<keyword evidence="20" id="KW-1185">Reference proteome</keyword>
<evidence type="ECO:0000256" key="15">
    <source>
        <dbReference type="SAM" id="MobiDB-lite"/>
    </source>
</evidence>
<evidence type="ECO:0000259" key="17">
    <source>
        <dbReference type="PROSITE" id="PS51192"/>
    </source>
</evidence>
<proteinExistence type="inferred from homology"/>
<gene>
    <name evidence="19" type="ORF">RI543_003748</name>
</gene>
<comment type="similarity">
    <text evidence="2">Belongs to the SNF2/RAD54 helicase family.</text>
</comment>
<dbReference type="PROSITE" id="PS51192">
    <property type="entry name" value="HELICASE_ATP_BIND_1"/>
    <property type="match status" value="1"/>
</dbReference>
<evidence type="ECO:0000313" key="19">
    <source>
        <dbReference type="EMBL" id="KAK5778823.1"/>
    </source>
</evidence>
<keyword evidence="8" id="KW-0378">Hydrolase</keyword>
<evidence type="ECO:0000256" key="9">
    <source>
        <dbReference type="ARBA" id="ARBA00022806"/>
    </source>
</evidence>
<dbReference type="Pfam" id="PF00176">
    <property type="entry name" value="SNF2-rel_dom"/>
    <property type="match status" value="1"/>
</dbReference>
<keyword evidence="5" id="KW-0547">Nucleotide-binding</keyword>
<dbReference type="InterPro" id="IPR038718">
    <property type="entry name" value="SNF2-like_sf"/>
</dbReference>
<dbReference type="Pfam" id="PF00097">
    <property type="entry name" value="zf-C3HC4"/>
    <property type="match status" value="1"/>
</dbReference>
<keyword evidence="11" id="KW-0067">ATP-binding</keyword>
<evidence type="ECO:0000259" key="18">
    <source>
        <dbReference type="PROSITE" id="PS51194"/>
    </source>
</evidence>
<keyword evidence="9" id="KW-0347">Helicase</keyword>
<dbReference type="InterPro" id="IPR000330">
    <property type="entry name" value="SNF2_N"/>
</dbReference>
<evidence type="ECO:0000256" key="6">
    <source>
        <dbReference type="ARBA" id="ARBA00022763"/>
    </source>
</evidence>
<dbReference type="GO" id="GO:0004386">
    <property type="term" value="F:helicase activity"/>
    <property type="evidence" value="ECO:0007669"/>
    <property type="project" value="UniProtKB-KW"/>
</dbReference>
<dbReference type="GO" id="GO:0005524">
    <property type="term" value="F:ATP binding"/>
    <property type="evidence" value="ECO:0007669"/>
    <property type="project" value="UniProtKB-KW"/>
</dbReference>
<dbReference type="GO" id="GO:0006281">
    <property type="term" value="P:DNA repair"/>
    <property type="evidence" value="ECO:0007669"/>
    <property type="project" value="UniProtKB-KW"/>
</dbReference>
<organism evidence="19 20">
    <name type="scientific">Arxiozyma heterogenica</name>
    <dbReference type="NCBI Taxonomy" id="278026"/>
    <lineage>
        <taxon>Eukaryota</taxon>
        <taxon>Fungi</taxon>
        <taxon>Dikarya</taxon>
        <taxon>Ascomycota</taxon>
        <taxon>Saccharomycotina</taxon>
        <taxon>Saccharomycetes</taxon>
        <taxon>Saccharomycetales</taxon>
        <taxon>Saccharomycetaceae</taxon>
        <taxon>Arxiozyma</taxon>
    </lineage>
</organism>
<evidence type="ECO:0000256" key="10">
    <source>
        <dbReference type="ARBA" id="ARBA00022833"/>
    </source>
</evidence>
<dbReference type="InterPro" id="IPR050628">
    <property type="entry name" value="SNF2_RAD54_helicase_TF"/>
</dbReference>
<comment type="caution">
    <text evidence="19">The sequence shown here is derived from an EMBL/GenBank/DDBJ whole genome shotgun (WGS) entry which is preliminary data.</text>
</comment>
<accession>A0AAN7WFM8</accession>
<dbReference type="SMART" id="SM00184">
    <property type="entry name" value="RING"/>
    <property type="match status" value="1"/>
</dbReference>
<dbReference type="Pfam" id="PF08797">
    <property type="entry name" value="HIRAN"/>
    <property type="match status" value="1"/>
</dbReference>
<dbReference type="Proteomes" id="UP001306508">
    <property type="component" value="Unassembled WGS sequence"/>
</dbReference>
<dbReference type="Gene3D" id="3.40.50.300">
    <property type="entry name" value="P-loop containing nucleotide triphosphate hydrolases"/>
    <property type="match status" value="1"/>
</dbReference>
<dbReference type="InterPro" id="IPR014905">
    <property type="entry name" value="HIRAN"/>
</dbReference>
<dbReference type="InterPro" id="IPR049730">
    <property type="entry name" value="SNF2/RAD54-like_C"/>
</dbReference>
<dbReference type="InterPro" id="IPR017907">
    <property type="entry name" value="Znf_RING_CS"/>
</dbReference>
<dbReference type="SMART" id="SM00910">
    <property type="entry name" value="HIRAN"/>
    <property type="match status" value="1"/>
</dbReference>
<dbReference type="GO" id="GO:0003676">
    <property type="term" value="F:nucleic acid binding"/>
    <property type="evidence" value="ECO:0007669"/>
    <property type="project" value="InterPro"/>
</dbReference>
<dbReference type="InterPro" id="IPR013083">
    <property type="entry name" value="Znf_RING/FYVE/PHD"/>
</dbReference>
<dbReference type="PROSITE" id="PS50089">
    <property type="entry name" value="ZF_RING_2"/>
    <property type="match status" value="1"/>
</dbReference>
<evidence type="ECO:0000256" key="5">
    <source>
        <dbReference type="ARBA" id="ARBA00022741"/>
    </source>
</evidence>
<dbReference type="SMART" id="SM00487">
    <property type="entry name" value="DEXDc"/>
    <property type="match status" value="1"/>
</dbReference>
<comment type="subcellular location">
    <subcellularLocation>
        <location evidence="1">Nucleus</location>
    </subcellularLocation>
</comment>
<dbReference type="CDD" id="cd18793">
    <property type="entry name" value="SF2_C_SNF"/>
    <property type="match status" value="1"/>
</dbReference>
<dbReference type="InterPro" id="IPR001841">
    <property type="entry name" value="Znf_RING"/>
</dbReference>
<evidence type="ECO:0000256" key="8">
    <source>
        <dbReference type="ARBA" id="ARBA00022801"/>
    </source>
</evidence>
<dbReference type="PROSITE" id="PS51194">
    <property type="entry name" value="HELICASE_CTER"/>
    <property type="match status" value="1"/>
</dbReference>